<evidence type="ECO:0000256" key="3">
    <source>
        <dbReference type="ARBA" id="ARBA00023163"/>
    </source>
</evidence>
<accession>A0A3M7RJ00</accession>
<gene>
    <name evidence="5" type="ORF">BpHYR1_015654</name>
</gene>
<dbReference type="OrthoDB" id="25391at2759"/>
<dbReference type="PANTHER" id="PTHR23326">
    <property type="entry name" value="CCR4 NOT-RELATED"/>
    <property type="match status" value="1"/>
</dbReference>
<dbReference type="GO" id="GO:0030015">
    <property type="term" value="C:CCR4-NOT core complex"/>
    <property type="evidence" value="ECO:0007669"/>
    <property type="project" value="InterPro"/>
</dbReference>
<evidence type="ECO:0000313" key="6">
    <source>
        <dbReference type="Proteomes" id="UP000276133"/>
    </source>
</evidence>
<name>A0A3M7RJ00_BRAPC</name>
<dbReference type="STRING" id="10195.A0A3M7RJ00"/>
<dbReference type="GO" id="GO:2000036">
    <property type="term" value="P:regulation of stem cell population maintenance"/>
    <property type="evidence" value="ECO:0007669"/>
    <property type="project" value="UniProtKB-ARBA"/>
</dbReference>
<evidence type="ECO:0000313" key="5">
    <source>
        <dbReference type="EMBL" id="RNA23370.1"/>
    </source>
</evidence>
<dbReference type="Pfam" id="PF04153">
    <property type="entry name" value="NOT2_3_5_C"/>
    <property type="match status" value="1"/>
</dbReference>
<reference evidence="5 6" key="1">
    <citation type="journal article" date="2018" name="Sci. Rep.">
        <title>Genomic signatures of local adaptation to the degree of environmental predictability in rotifers.</title>
        <authorList>
            <person name="Franch-Gras L."/>
            <person name="Hahn C."/>
            <person name="Garcia-Roger E.M."/>
            <person name="Carmona M.J."/>
            <person name="Serra M."/>
            <person name="Gomez A."/>
        </authorList>
    </citation>
    <scope>NUCLEOTIDE SEQUENCE [LARGE SCALE GENOMIC DNA]</scope>
    <source>
        <strain evidence="5">HYR1</strain>
    </source>
</reference>
<keyword evidence="6" id="KW-1185">Reference proteome</keyword>
<dbReference type="Proteomes" id="UP000276133">
    <property type="component" value="Unassembled WGS sequence"/>
</dbReference>
<dbReference type="InterPro" id="IPR038635">
    <property type="entry name" value="CCR4-NOT_su2/3/5_C_sf"/>
</dbReference>
<organism evidence="5 6">
    <name type="scientific">Brachionus plicatilis</name>
    <name type="common">Marine rotifer</name>
    <name type="synonym">Brachionus muelleri</name>
    <dbReference type="NCBI Taxonomy" id="10195"/>
    <lineage>
        <taxon>Eukaryota</taxon>
        <taxon>Metazoa</taxon>
        <taxon>Spiralia</taxon>
        <taxon>Gnathifera</taxon>
        <taxon>Rotifera</taxon>
        <taxon>Eurotatoria</taxon>
        <taxon>Monogononta</taxon>
        <taxon>Pseudotrocha</taxon>
        <taxon>Ploima</taxon>
        <taxon>Brachionidae</taxon>
        <taxon>Brachionus</taxon>
    </lineage>
</organism>
<evidence type="ECO:0000256" key="2">
    <source>
        <dbReference type="ARBA" id="ARBA00023015"/>
    </source>
</evidence>
<comment type="similarity">
    <text evidence="1">Belongs to the CNOT2/3/5 family.</text>
</comment>
<dbReference type="InterPro" id="IPR040168">
    <property type="entry name" value="Not2/3/5"/>
</dbReference>
<sequence>MNNTCYLNSGLDNVQRDFYQTQTSPNCSNILEILSFLNQSQIPHKQNINELQNLINSKNDGTLMPHQALSMQFNHHHHHFENSLDHNNNFHFFEESANKFSDKIIHQRNQHHQPEPLQRNISKDYILSQLKAQQRLKQVQQCFREKQNLSTLNNSNDYLRHAFSKSTNSLPKSHYPQQNKVSDKIEILNDGNVKNVPPNYLLDQFGLIGLVMMLKINESNKDLSLIMGQGDESNTITQSVSPKSENDSVLNIPNINAVNHLEPVSTKNGVYNLAEIRKKLPDVNSILKNAHDDLLFYFFYMCSADCYQILASKLLTAKGWFFNKELNSWLKSNPQNKKSYLVFDYHSWTIQIKGLN</sequence>
<evidence type="ECO:0000259" key="4">
    <source>
        <dbReference type="Pfam" id="PF04153"/>
    </source>
</evidence>
<comment type="caution">
    <text evidence="5">The sequence shown here is derived from an EMBL/GenBank/DDBJ whole genome shotgun (WGS) entry which is preliminary data.</text>
</comment>
<keyword evidence="2" id="KW-0805">Transcription regulation</keyword>
<dbReference type="InterPro" id="IPR007282">
    <property type="entry name" value="NOT2/3/5_C"/>
</dbReference>
<feature type="domain" description="NOT2/NOT3/NOT5 C-terminal" evidence="4">
    <location>
        <begin position="267"/>
        <end position="352"/>
    </location>
</feature>
<protein>
    <submittedName>
        <fullName evidence="5">NOT2 NOT3 NOT5 family</fullName>
    </submittedName>
</protein>
<dbReference type="GO" id="GO:0006355">
    <property type="term" value="P:regulation of DNA-templated transcription"/>
    <property type="evidence" value="ECO:0007669"/>
    <property type="project" value="InterPro"/>
</dbReference>
<proteinExistence type="inferred from homology"/>
<dbReference type="EMBL" id="REGN01003299">
    <property type="protein sequence ID" value="RNA23370.1"/>
    <property type="molecule type" value="Genomic_DNA"/>
</dbReference>
<dbReference type="Gene3D" id="2.30.30.1020">
    <property type="entry name" value="CCR4-NOT complex subunit 2/3/5, C-terminal domain"/>
    <property type="match status" value="1"/>
</dbReference>
<keyword evidence="3" id="KW-0804">Transcription</keyword>
<dbReference type="AlphaFoldDB" id="A0A3M7RJ00"/>
<evidence type="ECO:0000256" key="1">
    <source>
        <dbReference type="ARBA" id="ARBA00007682"/>
    </source>
</evidence>